<sequence>MLQELNLTNATLTHDYKIYQSIPQSVTWLGTTLNIKIQPLVNILPIVPMRIEGITVYHDGKTATGLGSMLRMYSNADPRLTMKRRLANSPCMVPFHGTPRDNAVVNKEAMDRAIANRVVPLPEINRTPWLLQVFYNSFSSGPLKSP</sequence>
<dbReference type="EMBL" id="KN824310">
    <property type="protein sequence ID" value="KIM25868.1"/>
    <property type="molecule type" value="Genomic_DNA"/>
</dbReference>
<proteinExistence type="predicted"/>
<evidence type="ECO:0000313" key="1">
    <source>
        <dbReference type="EMBL" id="KIM25868.1"/>
    </source>
</evidence>
<gene>
    <name evidence="1" type="ORF">M408DRAFT_330874</name>
</gene>
<dbReference type="HOGENOM" id="CLU_1778614_0_0_1"/>
<name>A0A0C2WHK2_SERVB</name>
<dbReference type="Proteomes" id="UP000054097">
    <property type="component" value="Unassembled WGS sequence"/>
</dbReference>
<accession>A0A0C2WHK2</accession>
<evidence type="ECO:0000313" key="2">
    <source>
        <dbReference type="Proteomes" id="UP000054097"/>
    </source>
</evidence>
<protein>
    <submittedName>
        <fullName evidence="1">Uncharacterized protein</fullName>
    </submittedName>
</protein>
<keyword evidence="2" id="KW-1185">Reference proteome</keyword>
<dbReference type="AlphaFoldDB" id="A0A0C2WHK2"/>
<reference evidence="1 2" key="1">
    <citation type="submission" date="2014-04" db="EMBL/GenBank/DDBJ databases">
        <authorList>
            <consortium name="DOE Joint Genome Institute"/>
            <person name="Kuo A."/>
            <person name="Zuccaro A."/>
            <person name="Kohler A."/>
            <person name="Nagy L.G."/>
            <person name="Floudas D."/>
            <person name="Copeland A."/>
            <person name="Barry K.W."/>
            <person name="Cichocki N."/>
            <person name="Veneault-Fourrey C."/>
            <person name="LaButti K."/>
            <person name="Lindquist E.A."/>
            <person name="Lipzen A."/>
            <person name="Lundell T."/>
            <person name="Morin E."/>
            <person name="Murat C."/>
            <person name="Sun H."/>
            <person name="Tunlid A."/>
            <person name="Henrissat B."/>
            <person name="Grigoriev I.V."/>
            <person name="Hibbett D.S."/>
            <person name="Martin F."/>
            <person name="Nordberg H.P."/>
            <person name="Cantor M.N."/>
            <person name="Hua S.X."/>
        </authorList>
    </citation>
    <scope>NUCLEOTIDE SEQUENCE [LARGE SCALE GENOMIC DNA]</scope>
    <source>
        <strain evidence="1 2">MAFF 305830</strain>
    </source>
</reference>
<reference evidence="2" key="2">
    <citation type="submission" date="2015-01" db="EMBL/GenBank/DDBJ databases">
        <title>Evolutionary Origins and Diversification of the Mycorrhizal Mutualists.</title>
        <authorList>
            <consortium name="DOE Joint Genome Institute"/>
            <consortium name="Mycorrhizal Genomics Consortium"/>
            <person name="Kohler A."/>
            <person name="Kuo A."/>
            <person name="Nagy L.G."/>
            <person name="Floudas D."/>
            <person name="Copeland A."/>
            <person name="Barry K.W."/>
            <person name="Cichocki N."/>
            <person name="Veneault-Fourrey C."/>
            <person name="LaButti K."/>
            <person name="Lindquist E.A."/>
            <person name="Lipzen A."/>
            <person name="Lundell T."/>
            <person name="Morin E."/>
            <person name="Murat C."/>
            <person name="Riley R."/>
            <person name="Ohm R."/>
            <person name="Sun H."/>
            <person name="Tunlid A."/>
            <person name="Henrissat B."/>
            <person name="Grigoriev I.V."/>
            <person name="Hibbett D.S."/>
            <person name="Martin F."/>
        </authorList>
    </citation>
    <scope>NUCLEOTIDE SEQUENCE [LARGE SCALE GENOMIC DNA]</scope>
    <source>
        <strain evidence="2">MAFF 305830</strain>
    </source>
</reference>
<organism evidence="1 2">
    <name type="scientific">Serendipita vermifera MAFF 305830</name>
    <dbReference type="NCBI Taxonomy" id="933852"/>
    <lineage>
        <taxon>Eukaryota</taxon>
        <taxon>Fungi</taxon>
        <taxon>Dikarya</taxon>
        <taxon>Basidiomycota</taxon>
        <taxon>Agaricomycotina</taxon>
        <taxon>Agaricomycetes</taxon>
        <taxon>Sebacinales</taxon>
        <taxon>Serendipitaceae</taxon>
        <taxon>Serendipita</taxon>
    </lineage>
</organism>